<dbReference type="EMBL" id="KV441473">
    <property type="protein sequence ID" value="OAG23422.1"/>
    <property type="molecule type" value="Genomic_DNA"/>
</dbReference>
<protein>
    <submittedName>
        <fullName evidence="1">Uncharacterized protein</fullName>
    </submittedName>
</protein>
<organism evidence="1 2">
    <name type="scientific">Alternaria alternata</name>
    <name type="common">Alternaria rot fungus</name>
    <name type="synonym">Torula alternata</name>
    <dbReference type="NCBI Taxonomy" id="5599"/>
    <lineage>
        <taxon>Eukaryota</taxon>
        <taxon>Fungi</taxon>
        <taxon>Dikarya</taxon>
        <taxon>Ascomycota</taxon>
        <taxon>Pezizomycotina</taxon>
        <taxon>Dothideomycetes</taxon>
        <taxon>Pleosporomycetidae</taxon>
        <taxon>Pleosporales</taxon>
        <taxon>Pleosporineae</taxon>
        <taxon>Pleosporaceae</taxon>
        <taxon>Alternaria</taxon>
        <taxon>Alternaria sect. Alternaria</taxon>
        <taxon>Alternaria alternata complex</taxon>
    </lineage>
</organism>
<keyword evidence="2" id="KW-1185">Reference proteome</keyword>
<dbReference type="VEuPathDB" id="FungiDB:CC77DRAFT_718216"/>
<dbReference type="GeneID" id="29118475"/>
<name>A0A177DWP4_ALTAL</name>
<accession>A0A177DWP4</accession>
<dbReference type="KEGG" id="aalt:CC77DRAFT_718216"/>
<reference evidence="1 2" key="1">
    <citation type="submission" date="2016-05" db="EMBL/GenBank/DDBJ databases">
        <title>Comparative analysis of secretome profiles of manganese(II)-oxidizing ascomycete fungi.</title>
        <authorList>
            <consortium name="DOE Joint Genome Institute"/>
            <person name="Zeiner C.A."/>
            <person name="Purvine S.O."/>
            <person name="Zink E.M."/>
            <person name="Wu S."/>
            <person name="Pasa-Tolic L."/>
            <person name="Chaput D.L."/>
            <person name="Haridas S."/>
            <person name="Grigoriev I.V."/>
            <person name="Santelli C.M."/>
            <person name="Hansel C.M."/>
        </authorList>
    </citation>
    <scope>NUCLEOTIDE SEQUENCE [LARGE SCALE GENOMIC DNA]</scope>
    <source>
        <strain evidence="1 2">SRC1lrK2f</strain>
    </source>
</reference>
<gene>
    <name evidence="1" type="ORF">CC77DRAFT_718216</name>
</gene>
<evidence type="ECO:0000313" key="1">
    <source>
        <dbReference type="EMBL" id="OAG23422.1"/>
    </source>
</evidence>
<dbReference type="Proteomes" id="UP000077248">
    <property type="component" value="Unassembled WGS sequence"/>
</dbReference>
<sequence>MILPSLNNSNGCDTTFDAFSMQTSSVGTAVAIASVSRGCQPGACACSGVANNRRVWRSQLSSSSTRKRGAAIQTIAMSSRQTDQLLRRSWKVKAGQNYPTLTRLRLCSSLMHSAMRQTPCSLATGPVSHVCPSLPSLRHPIAAQAPIHGGCGSAQTPVSSIKCLGLRPDW</sequence>
<dbReference type="RefSeq" id="XP_018388843.1">
    <property type="nucleotide sequence ID" value="XM_018532881.1"/>
</dbReference>
<dbReference type="AlphaFoldDB" id="A0A177DWP4"/>
<proteinExistence type="predicted"/>
<evidence type="ECO:0000313" key="2">
    <source>
        <dbReference type="Proteomes" id="UP000077248"/>
    </source>
</evidence>